<dbReference type="InterPro" id="IPR003789">
    <property type="entry name" value="Asn/Gln_tRNA_amidoTrase-B-like"/>
</dbReference>
<reference evidence="2 4" key="3">
    <citation type="submission" date="2018-07" db="EMBL/GenBank/DDBJ databases">
        <title>Genomic and Epidemiologic Investigation of an Indolent Hospital Outbreak.</title>
        <authorList>
            <person name="Johnson R.C."/>
            <person name="Deming C."/>
            <person name="Conlan S."/>
            <person name="Zellmer C.J."/>
            <person name="Michelin A.V."/>
            <person name="Lee-Lin S."/>
            <person name="Thomas P.J."/>
            <person name="Park M."/>
            <person name="Weingarten R.A."/>
            <person name="Less J."/>
            <person name="Dekker J.P."/>
            <person name="Frank K.M."/>
            <person name="Musser K.A."/>
            <person name="Mcquiston J.R."/>
            <person name="Henderson D.K."/>
            <person name="Lau A.F."/>
            <person name="Palmore T.N."/>
            <person name="Segre J.A."/>
        </authorList>
    </citation>
    <scope>NUCLEOTIDE SEQUENCE [LARGE SCALE GENOMIC DNA]</scope>
    <source>
        <strain evidence="2 4">SK-NIH.Env10_0317</strain>
    </source>
</reference>
<evidence type="ECO:0000313" key="1">
    <source>
        <dbReference type="EMBL" id="APR53243.1"/>
    </source>
</evidence>
<dbReference type="Pfam" id="PF09424">
    <property type="entry name" value="YqeY"/>
    <property type="match status" value="1"/>
</dbReference>
<dbReference type="OrthoDB" id="9788127at2"/>
<dbReference type="Proteomes" id="UP000286681">
    <property type="component" value="Unassembled WGS sequence"/>
</dbReference>
<dbReference type="SUPFAM" id="SSF89095">
    <property type="entry name" value="GatB/YqeY motif"/>
    <property type="match status" value="1"/>
</dbReference>
<dbReference type="RefSeq" id="WP_075151905.1">
    <property type="nucleotide sequence ID" value="NZ_CP018820.1"/>
</dbReference>
<dbReference type="PANTHER" id="PTHR28055:SF1">
    <property type="entry name" value="ALTERED INHERITANCE OF MITOCHONDRIA PROTEIN 41, MITOCHONDRIAL"/>
    <property type="match status" value="1"/>
</dbReference>
<reference evidence="3" key="2">
    <citation type="submission" date="2016-12" db="EMBL/GenBank/DDBJ databases">
        <title>Whole genome sequencing of Sphingomonas sp. ABOJV.</title>
        <authorList>
            <person name="Conlan S."/>
            <person name="Thomas P.J."/>
            <person name="Mullikin J."/>
            <person name="Palmore T.N."/>
            <person name="Frank K.M."/>
            <person name="Segre J.A."/>
        </authorList>
    </citation>
    <scope>NUCLEOTIDE SEQUENCE [LARGE SCALE GENOMIC DNA]</scope>
    <source>
        <strain evidence="3">ABOJV</strain>
    </source>
</reference>
<name>A0A1L6JBG9_9SPHN</name>
<dbReference type="AlphaFoldDB" id="A0A1L6JBG9"/>
<organism evidence="1 3">
    <name type="scientific">Sphingomonas koreensis</name>
    <dbReference type="NCBI Taxonomy" id="93064"/>
    <lineage>
        <taxon>Bacteria</taxon>
        <taxon>Pseudomonadati</taxon>
        <taxon>Pseudomonadota</taxon>
        <taxon>Alphaproteobacteria</taxon>
        <taxon>Sphingomonadales</taxon>
        <taxon>Sphingomonadaceae</taxon>
        <taxon>Sphingomonas</taxon>
    </lineage>
</organism>
<dbReference type="PANTHER" id="PTHR28055">
    <property type="entry name" value="ALTERED INHERITANCE OF MITOCHONDRIA PROTEIN 41, MITOCHONDRIAL"/>
    <property type="match status" value="1"/>
</dbReference>
<evidence type="ECO:0000313" key="3">
    <source>
        <dbReference type="Proteomes" id="UP000185161"/>
    </source>
</evidence>
<dbReference type="InterPro" id="IPR019004">
    <property type="entry name" value="YqeY/Aim41"/>
</dbReference>
<dbReference type="Gene3D" id="1.10.1510.10">
    <property type="entry name" value="Uncharacterised protein YqeY/AIM41 PF09424, N-terminal domain"/>
    <property type="match status" value="1"/>
</dbReference>
<evidence type="ECO:0000313" key="4">
    <source>
        <dbReference type="Proteomes" id="UP000286681"/>
    </source>
</evidence>
<accession>A0A1L6JBG9</accession>
<gene>
    <name evidence="1" type="ORF">BRX40_13135</name>
    <name evidence="2" type="ORF">CA257_07915</name>
</gene>
<sequence length="150" mass="16327">MIRDDIKTALVTAMKAGDKESTAAIRLIQSAIKNRDIEVRTQGPVADDDALVVEVLQKMVKQRRESIEMFEKGGRQELADKEKAEVAVIERFLPAQMSEAETTAAIEAIKVELGASGMKDMGRVMAELKARHASQLDMSKASGLVKAALS</sequence>
<evidence type="ECO:0000313" key="2">
    <source>
        <dbReference type="EMBL" id="RSV04817.1"/>
    </source>
</evidence>
<dbReference type="InterPro" id="IPR023168">
    <property type="entry name" value="GatB_Yqey_C_2"/>
</dbReference>
<protein>
    <submittedName>
        <fullName evidence="1">Aspartyl-tRNA amidotransferase</fullName>
    </submittedName>
    <submittedName>
        <fullName evidence="2">GatB/YqeY domain-containing protein</fullName>
    </submittedName>
</protein>
<dbReference type="STRING" id="93064.BRX40_13135"/>
<dbReference type="GO" id="GO:0016740">
    <property type="term" value="F:transferase activity"/>
    <property type="evidence" value="ECO:0007669"/>
    <property type="project" value="UniProtKB-KW"/>
</dbReference>
<dbReference type="InterPro" id="IPR042184">
    <property type="entry name" value="YqeY/Aim41_N"/>
</dbReference>
<reference evidence="1" key="1">
    <citation type="submission" date="2016-12" db="EMBL/GenBank/DDBJ databases">
        <title>Whole genome sequencing of Sphingomonas koreensis.</title>
        <authorList>
            <person name="Conlan S."/>
            <person name="Thomas P.J."/>
            <person name="Mullikin J."/>
            <person name="Palmore T.N."/>
            <person name="Frank K.M."/>
            <person name="Segre J.A."/>
        </authorList>
    </citation>
    <scope>NUCLEOTIDE SEQUENCE</scope>
    <source>
        <strain evidence="1">ABOJV</strain>
    </source>
</reference>
<keyword evidence="3" id="KW-1185">Reference proteome</keyword>
<dbReference type="EMBL" id="CP018820">
    <property type="protein sequence ID" value="APR53243.1"/>
    <property type="molecule type" value="Genomic_DNA"/>
</dbReference>
<dbReference type="GeneID" id="44133507"/>
<dbReference type="Proteomes" id="UP000185161">
    <property type="component" value="Chromosome"/>
</dbReference>
<dbReference type="Gene3D" id="1.10.10.410">
    <property type="match status" value="1"/>
</dbReference>
<keyword evidence="1" id="KW-0808">Transferase</keyword>
<dbReference type="GO" id="GO:0016884">
    <property type="term" value="F:carbon-nitrogen ligase activity, with glutamine as amido-N-donor"/>
    <property type="evidence" value="ECO:0007669"/>
    <property type="project" value="InterPro"/>
</dbReference>
<proteinExistence type="predicted"/>
<dbReference type="KEGG" id="skr:BRX40_13135"/>
<dbReference type="EMBL" id="QQWO01000005">
    <property type="protein sequence ID" value="RSV04817.1"/>
    <property type="molecule type" value="Genomic_DNA"/>
</dbReference>